<dbReference type="Pfam" id="PF22936">
    <property type="entry name" value="Pol_BBD"/>
    <property type="match status" value="1"/>
</dbReference>
<dbReference type="InterPro" id="IPR001878">
    <property type="entry name" value="Znf_CCHC"/>
</dbReference>
<dbReference type="Proteomes" id="UP001153954">
    <property type="component" value="Unassembled WGS sequence"/>
</dbReference>
<proteinExistence type="predicted"/>
<protein>
    <recommendedName>
        <fullName evidence="1">CCHC-type domain-containing protein</fullName>
    </recommendedName>
</protein>
<comment type="caution">
    <text evidence="2">The sequence shown here is derived from an EMBL/GenBank/DDBJ whole genome shotgun (WGS) entry which is preliminary data.</text>
</comment>
<dbReference type="GO" id="GO:0008270">
    <property type="term" value="F:zinc ion binding"/>
    <property type="evidence" value="ECO:0007669"/>
    <property type="project" value="InterPro"/>
</dbReference>
<dbReference type="PANTHER" id="PTHR47481">
    <property type="match status" value="1"/>
</dbReference>
<organism evidence="2 3">
    <name type="scientific">Euphydryas editha</name>
    <name type="common">Edith's checkerspot</name>
    <dbReference type="NCBI Taxonomy" id="104508"/>
    <lineage>
        <taxon>Eukaryota</taxon>
        <taxon>Metazoa</taxon>
        <taxon>Ecdysozoa</taxon>
        <taxon>Arthropoda</taxon>
        <taxon>Hexapoda</taxon>
        <taxon>Insecta</taxon>
        <taxon>Pterygota</taxon>
        <taxon>Neoptera</taxon>
        <taxon>Endopterygota</taxon>
        <taxon>Lepidoptera</taxon>
        <taxon>Glossata</taxon>
        <taxon>Ditrysia</taxon>
        <taxon>Papilionoidea</taxon>
        <taxon>Nymphalidae</taxon>
        <taxon>Nymphalinae</taxon>
        <taxon>Euphydryas</taxon>
    </lineage>
</organism>
<accession>A0AAU9TTQ4</accession>
<dbReference type="Gene3D" id="4.10.60.10">
    <property type="entry name" value="Zinc finger, CCHC-type"/>
    <property type="match status" value="1"/>
</dbReference>
<dbReference type="PANTHER" id="PTHR47481:SF7">
    <property type="entry name" value="CCHC-TYPE DOMAIN-CONTAINING PROTEIN"/>
    <property type="match status" value="1"/>
</dbReference>
<name>A0AAU9TTQ4_EUPED</name>
<gene>
    <name evidence="2" type="ORF">EEDITHA_LOCUS6895</name>
</gene>
<evidence type="ECO:0000259" key="1">
    <source>
        <dbReference type="SMART" id="SM00343"/>
    </source>
</evidence>
<keyword evidence="3" id="KW-1185">Reference proteome</keyword>
<dbReference type="InterPro" id="IPR036875">
    <property type="entry name" value="Znf_CCHC_sf"/>
</dbReference>
<reference evidence="2" key="1">
    <citation type="submission" date="2022-03" db="EMBL/GenBank/DDBJ databases">
        <authorList>
            <person name="Tunstrom K."/>
        </authorList>
    </citation>
    <scope>NUCLEOTIDE SEQUENCE</scope>
</reference>
<sequence length="329" mass="37932">MESSSRIVVLGEGNWPVWRLQISIILKARKLYEVVTSKRPVTDNRKALEEWDDLDRKAQEVIVLRVEESILSYLTTCTSSNEMWEKLQNIFESKSKVGLHLIQQRFYNLQIEAPMTKFISTVEEIVSTLKSFNEEISEKMVVTKILLSLPDTYKHFISAWESVRVEEQTLSNLTIRLIVEEERHKASEVESSAALLTKHGSARSGFRKYKNKSESDGANLSASGKCFERGKPGHFKRDCRNRKCNFCGKLGHTYSNCRARQSHKPNNAYIMQGDFTNRWVMDTGASEHMCFNREYFTDFIEVDNKFVTVGNGNKLRVVGICTYTSIQWI</sequence>
<evidence type="ECO:0000313" key="2">
    <source>
        <dbReference type="EMBL" id="CAH2090994.1"/>
    </source>
</evidence>
<evidence type="ECO:0000313" key="3">
    <source>
        <dbReference type="Proteomes" id="UP001153954"/>
    </source>
</evidence>
<dbReference type="InterPro" id="IPR054722">
    <property type="entry name" value="PolX-like_BBD"/>
</dbReference>
<dbReference type="EMBL" id="CAKOGL010000010">
    <property type="protein sequence ID" value="CAH2090994.1"/>
    <property type="molecule type" value="Genomic_DNA"/>
</dbReference>
<dbReference type="SUPFAM" id="SSF57756">
    <property type="entry name" value="Retrovirus zinc finger-like domains"/>
    <property type="match status" value="1"/>
</dbReference>
<feature type="domain" description="CCHC-type" evidence="1">
    <location>
        <begin position="243"/>
        <end position="259"/>
    </location>
</feature>
<dbReference type="GO" id="GO:0003676">
    <property type="term" value="F:nucleic acid binding"/>
    <property type="evidence" value="ECO:0007669"/>
    <property type="project" value="InterPro"/>
</dbReference>
<dbReference type="Pfam" id="PF14223">
    <property type="entry name" value="Retrotran_gag_2"/>
    <property type="match status" value="1"/>
</dbReference>
<dbReference type="AlphaFoldDB" id="A0AAU9TTQ4"/>
<dbReference type="SMART" id="SM00343">
    <property type="entry name" value="ZnF_C2HC"/>
    <property type="match status" value="2"/>
</dbReference>
<feature type="domain" description="CCHC-type" evidence="1">
    <location>
        <begin position="225"/>
        <end position="241"/>
    </location>
</feature>